<dbReference type="InterPro" id="IPR050659">
    <property type="entry name" value="Peptidase_M24B"/>
</dbReference>
<dbReference type="PROSITE" id="PS00491">
    <property type="entry name" value="PROLINE_PEPTIDASE"/>
    <property type="match status" value="1"/>
</dbReference>
<dbReference type="SUPFAM" id="SSF55920">
    <property type="entry name" value="Creatinase/aminopeptidase"/>
    <property type="match status" value="1"/>
</dbReference>
<proteinExistence type="inferred from homology"/>
<evidence type="ECO:0000313" key="7">
    <source>
        <dbReference type="EMBL" id="SEN23693.1"/>
    </source>
</evidence>
<dbReference type="FunFam" id="3.90.230.10:FF:000014">
    <property type="entry name" value="Aminopeptidase P family protein"/>
    <property type="match status" value="1"/>
</dbReference>
<dbReference type="Gene3D" id="3.90.230.10">
    <property type="entry name" value="Creatinase/methionine aminopeptidase superfamily"/>
    <property type="match status" value="1"/>
</dbReference>
<dbReference type="InterPro" id="IPR036005">
    <property type="entry name" value="Creatinase/aminopeptidase-like"/>
</dbReference>
<dbReference type="SUPFAM" id="SSF53092">
    <property type="entry name" value="Creatinase/prolidase N-terminal domain"/>
    <property type="match status" value="1"/>
</dbReference>
<protein>
    <submittedName>
        <fullName evidence="7">Xaa-Pro aminopeptidase</fullName>
    </submittedName>
</protein>
<accession>A0A1H8EW48</accession>
<organism evidence="7 8">
    <name type="scientific">Lihuaxuella thermophila</name>
    <dbReference type="NCBI Taxonomy" id="1173111"/>
    <lineage>
        <taxon>Bacteria</taxon>
        <taxon>Bacillati</taxon>
        <taxon>Bacillota</taxon>
        <taxon>Bacilli</taxon>
        <taxon>Bacillales</taxon>
        <taxon>Thermoactinomycetaceae</taxon>
        <taxon>Lihuaxuella</taxon>
    </lineage>
</organism>
<name>A0A1H8EW48_9BACL</name>
<dbReference type="InterPro" id="IPR001131">
    <property type="entry name" value="Peptidase_M24B_aminopep-P_CS"/>
</dbReference>
<keyword evidence="8" id="KW-1185">Reference proteome</keyword>
<dbReference type="EMBL" id="FOCQ01000007">
    <property type="protein sequence ID" value="SEN23693.1"/>
    <property type="molecule type" value="Genomic_DNA"/>
</dbReference>
<dbReference type="Proteomes" id="UP000199695">
    <property type="component" value="Unassembled WGS sequence"/>
</dbReference>
<dbReference type="InterPro" id="IPR000994">
    <property type="entry name" value="Pept_M24"/>
</dbReference>
<dbReference type="PANTHER" id="PTHR46112">
    <property type="entry name" value="AMINOPEPTIDASE"/>
    <property type="match status" value="1"/>
</dbReference>
<dbReference type="GO" id="GO:0046872">
    <property type="term" value="F:metal ion binding"/>
    <property type="evidence" value="ECO:0007669"/>
    <property type="project" value="UniProtKB-KW"/>
</dbReference>
<dbReference type="PANTHER" id="PTHR46112:SF3">
    <property type="entry name" value="AMINOPEPTIDASE YPDF"/>
    <property type="match status" value="1"/>
</dbReference>
<dbReference type="AlphaFoldDB" id="A0A1H8EW48"/>
<dbReference type="InterPro" id="IPR000587">
    <property type="entry name" value="Creatinase_N"/>
</dbReference>
<evidence type="ECO:0000256" key="3">
    <source>
        <dbReference type="ARBA" id="ARBA00022723"/>
    </source>
</evidence>
<dbReference type="CDD" id="cd01092">
    <property type="entry name" value="APP-like"/>
    <property type="match status" value="1"/>
</dbReference>
<dbReference type="InterPro" id="IPR001714">
    <property type="entry name" value="Pept_M24_MAP"/>
</dbReference>
<keyword evidence="7" id="KW-0031">Aminopeptidase</keyword>
<keyword evidence="7" id="KW-0645">Protease</keyword>
<dbReference type="PRINTS" id="PR00599">
    <property type="entry name" value="MAPEPTIDASE"/>
</dbReference>
<evidence type="ECO:0000313" key="8">
    <source>
        <dbReference type="Proteomes" id="UP000199695"/>
    </source>
</evidence>
<feature type="domain" description="Peptidase M24" evidence="5">
    <location>
        <begin position="137"/>
        <end position="339"/>
    </location>
</feature>
<feature type="domain" description="Creatinase N-terminal" evidence="6">
    <location>
        <begin position="4"/>
        <end position="129"/>
    </location>
</feature>
<dbReference type="Gene3D" id="3.40.350.10">
    <property type="entry name" value="Creatinase/prolidase N-terminal domain"/>
    <property type="match status" value="1"/>
</dbReference>
<dbReference type="Pfam" id="PF01321">
    <property type="entry name" value="Creatinase_N"/>
    <property type="match status" value="1"/>
</dbReference>
<dbReference type="STRING" id="1173111.SAMN05444955_107204"/>
<evidence type="ECO:0000256" key="4">
    <source>
        <dbReference type="ARBA" id="ARBA00022801"/>
    </source>
</evidence>
<comment type="cofactor">
    <cofactor evidence="1">
        <name>Mn(2+)</name>
        <dbReference type="ChEBI" id="CHEBI:29035"/>
    </cofactor>
</comment>
<reference evidence="7 8" key="1">
    <citation type="submission" date="2016-10" db="EMBL/GenBank/DDBJ databases">
        <authorList>
            <person name="de Groot N.N."/>
        </authorList>
    </citation>
    <scope>NUCLEOTIDE SEQUENCE [LARGE SCALE GENOMIC DNA]</scope>
    <source>
        <strain evidence="7 8">DSM 46701</strain>
    </source>
</reference>
<sequence>MEQRIARLRKQMHDRGIRAMLVSHPVNRRYITGFTGSAGLALITAEEAVLVTDFRYLTQVKEQAPHLSVSEHKGQIFGAVAEACRKLGIQSLAFEQDHLTYAQHKQLEEALDGIPTQPVSGLVEQLRMIKDEEELAIIRQAARIADQTFEQIVKEIQPGMRETEIAMRLEFIIREMGASSSSFDIIVASGKRSALPHGTASDKRLEKGDLVTLDFGAYYKGYASDITRTIVLGKPSEKQKEIYDIVLEAGKLAISAIRPGITGREADAAARDYIARHGYGGYFGHGTGHGLGLEVHEAPRLSPQGDTPLAPGMVVTVEPGIYLPDFGGVRIEDDVLVTEAGGEVLTHCTKELIIID</sequence>
<dbReference type="InterPro" id="IPR029149">
    <property type="entry name" value="Creatin/AminoP/Spt16_N"/>
</dbReference>
<keyword evidence="4" id="KW-0378">Hydrolase</keyword>
<keyword evidence="3" id="KW-0479">Metal-binding</keyword>
<evidence type="ECO:0000259" key="6">
    <source>
        <dbReference type="Pfam" id="PF01321"/>
    </source>
</evidence>
<comment type="similarity">
    <text evidence="2">Belongs to the peptidase M24B family.</text>
</comment>
<evidence type="ECO:0000256" key="2">
    <source>
        <dbReference type="ARBA" id="ARBA00008766"/>
    </source>
</evidence>
<evidence type="ECO:0000256" key="1">
    <source>
        <dbReference type="ARBA" id="ARBA00001936"/>
    </source>
</evidence>
<dbReference type="GO" id="GO:0008235">
    <property type="term" value="F:metalloexopeptidase activity"/>
    <property type="evidence" value="ECO:0007669"/>
    <property type="project" value="UniProtKB-ARBA"/>
</dbReference>
<dbReference type="Pfam" id="PF00557">
    <property type="entry name" value="Peptidase_M24"/>
    <property type="match status" value="1"/>
</dbReference>
<gene>
    <name evidence="7" type="ORF">SAMN05444955_107204</name>
</gene>
<dbReference type="GO" id="GO:0004177">
    <property type="term" value="F:aminopeptidase activity"/>
    <property type="evidence" value="ECO:0007669"/>
    <property type="project" value="UniProtKB-KW"/>
</dbReference>
<evidence type="ECO:0000259" key="5">
    <source>
        <dbReference type="Pfam" id="PF00557"/>
    </source>
</evidence>